<evidence type="ECO:0000313" key="2">
    <source>
        <dbReference type="Proteomes" id="UP000824881"/>
    </source>
</evidence>
<comment type="caution">
    <text evidence="1">The sequence shown here is derived from an EMBL/GenBank/DDBJ whole genome shotgun (WGS) entry which is preliminary data.</text>
</comment>
<proteinExistence type="predicted"/>
<gene>
    <name evidence="1" type="ORF">CCMSSC00406_0005216</name>
</gene>
<reference evidence="1 2" key="1">
    <citation type="journal article" date="2021" name="Appl. Environ. Microbiol.">
        <title>Genetic linkage and physical mapping for an oyster mushroom Pleurotus cornucopiae and QTL analysis for the trait cap color.</title>
        <authorList>
            <person name="Zhang Y."/>
            <person name="Gao W."/>
            <person name="Sonnenberg A."/>
            <person name="Chen Q."/>
            <person name="Zhang J."/>
            <person name="Huang C."/>
        </authorList>
    </citation>
    <scope>NUCLEOTIDE SEQUENCE [LARGE SCALE GENOMIC DNA]</scope>
    <source>
        <strain evidence="1">CCMSSC00406</strain>
    </source>
</reference>
<keyword evidence="2" id="KW-1185">Reference proteome</keyword>
<sequence length="299" mass="32412">MATFHLRPVSDNSPSPSPSASTTPPGDHSPASFKGRPGMLPSPTSNTAAGGRGVRRPLSPSSLRDVDLTPHSSDPPLRKYPAPPTGHDLMAMFPPPPPDLFPEMRPGPTSGFFQRQERAFFAQAGKEIVRVRVEVDISDLDSASSVKMRAPAREQSAPPRPWPQQQLHPAPTASASSGPGAPGPNSHASPSQSSSSLPYPPQNMRSGRQNVPMTSTPLFPSPHSQHSQPPPNLHPPPTLHHPTLGLRTPGQETGPNATPKQEFPSEEYREDPDEAWRRPMPYAERRRAGKHTRRVIVKN</sequence>
<organism evidence="1 2">
    <name type="scientific">Pleurotus cornucopiae</name>
    <name type="common">Cornucopia mushroom</name>
    <dbReference type="NCBI Taxonomy" id="5321"/>
    <lineage>
        <taxon>Eukaryota</taxon>
        <taxon>Fungi</taxon>
        <taxon>Dikarya</taxon>
        <taxon>Basidiomycota</taxon>
        <taxon>Agaricomycotina</taxon>
        <taxon>Agaricomycetes</taxon>
        <taxon>Agaricomycetidae</taxon>
        <taxon>Agaricales</taxon>
        <taxon>Pleurotineae</taxon>
        <taxon>Pleurotaceae</taxon>
        <taxon>Pleurotus</taxon>
    </lineage>
</organism>
<accession>A0ACB7IJ05</accession>
<name>A0ACB7IJ05_PLECO</name>
<dbReference type="Proteomes" id="UP000824881">
    <property type="component" value="Unassembled WGS sequence"/>
</dbReference>
<protein>
    <submittedName>
        <fullName evidence="1">Uncharacterized protein</fullName>
    </submittedName>
</protein>
<dbReference type="EMBL" id="WQMT02000011">
    <property type="protein sequence ID" value="KAG9217846.1"/>
    <property type="molecule type" value="Genomic_DNA"/>
</dbReference>
<evidence type="ECO:0000313" key="1">
    <source>
        <dbReference type="EMBL" id="KAG9217846.1"/>
    </source>
</evidence>